<dbReference type="InterPro" id="IPR032675">
    <property type="entry name" value="LRR_dom_sf"/>
</dbReference>
<proteinExistence type="predicted"/>
<gene>
    <name evidence="2" type="ORF">TRITD_2Av1G029880</name>
</gene>
<dbReference type="Gramene" id="TRITD2Av1G029880.1">
    <property type="protein sequence ID" value="TRITD2Av1G029880.1"/>
    <property type="gene ID" value="TRITD2Av1G029880"/>
</dbReference>
<sequence>MPKVVKISVPSLEELLLIEMPKLETCSCTSMRELNSCLRVLKIKNCTVLKEFDLFGNSHEFKIELKSWLPRIWELIIHNCPLLLVSHPLPSSSTVSRISMSGIPKFPRIDSRSCGSLTIEDRFDKFSDNLSVLDGNILAFHNPRFLTKLTISRCRNLMYISFKGLSQLVSLKRLEIVDCPEPFGFNVPPDHALPSLEYLEIFSCGITWQWLSVILQHAPALTELNLKNCPELESLQLNSCTTLQKLRVYNCESLGTLELHSCTAMEELVIRGAAVCMLRGSQSLRQLRLHASQYLESLHLYSCTALQELDIWRCASLSTLVGFQSLGSLRRLILHDCCGLHSCLEGLPEQDYELCPRLEFLEISDFSFLATSFCKQLTSLQRLVISGFAEKTTAEGLTDEEERGLLLLGSLTELQFAYYRPLKYLPAGLYRLRSLQVLDISFCPSISGLPDLPPFLEELKVFRGSEELKRQSKSLVSSKLKVKIDDQYVS</sequence>
<evidence type="ECO:0000313" key="3">
    <source>
        <dbReference type="Proteomes" id="UP000324705"/>
    </source>
</evidence>
<evidence type="ECO:0000259" key="1">
    <source>
        <dbReference type="Pfam" id="PF24758"/>
    </source>
</evidence>
<dbReference type="InterPro" id="IPR055411">
    <property type="entry name" value="LRR_FXL15/At3g58940/PEG3-like"/>
</dbReference>
<dbReference type="PANTHER" id="PTHR36766">
    <property type="entry name" value="PLANT BROAD-SPECTRUM MILDEW RESISTANCE PROTEIN RPW8"/>
    <property type="match status" value="1"/>
</dbReference>
<dbReference type="SUPFAM" id="SSF52058">
    <property type="entry name" value="L domain-like"/>
    <property type="match status" value="1"/>
</dbReference>
<keyword evidence="3" id="KW-1185">Reference proteome</keyword>
<evidence type="ECO:0000313" key="2">
    <source>
        <dbReference type="EMBL" id="VAH26555.1"/>
    </source>
</evidence>
<feature type="domain" description="F-box/LRR-repeat protein 15/At3g58940/PEG3-like LRR" evidence="1">
    <location>
        <begin position="167"/>
        <end position="272"/>
    </location>
</feature>
<dbReference type="PANTHER" id="PTHR36766:SF40">
    <property type="entry name" value="DISEASE RESISTANCE PROTEIN RGA3"/>
    <property type="match status" value="1"/>
</dbReference>
<dbReference type="EMBL" id="LT934113">
    <property type="protein sequence ID" value="VAH26555.1"/>
    <property type="molecule type" value="Genomic_DNA"/>
</dbReference>
<organism evidence="2 3">
    <name type="scientific">Triticum turgidum subsp. durum</name>
    <name type="common">Durum wheat</name>
    <name type="synonym">Triticum durum</name>
    <dbReference type="NCBI Taxonomy" id="4567"/>
    <lineage>
        <taxon>Eukaryota</taxon>
        <taxon>Viridiplantae</taxon>
        <taxon>Streptophyta</taxon>
        <taxon>Embryophyta</taxon>
        <taxon>Tracheophyta</taxon>
        <taxon>Spermatophyta</taxon>
        <taxon>Magnoliopsida</taxon>
        <taxon>Liliopsida</taxon>
        <taxon>Poales</taxon>
        <taxon>Poaceae</taxon>
        <taxon>BOP clade</taxon>
        <taxon>Pooideae</taxon>
        <taxon>Triticodae</taxon>
        <taxon>Triticeae</taxon>
        <taxon>Triticinae</taxon>
        <taxon>Triticum</taxon>
    </lineage>
</organism>
<accession>A0A9R1NKG0</accession>
<reference evidence="2 3" key="1">
    <citation type="submission" date="2017-09" db="EMBL/GenBank/DDBJ databases">
        <authorList>
            <consortium name="International Durum Wheat Genome Sequencing Consortium (IDWGSC)"/>
            <person name="Milanesi L."/>
        </authorList>
    </citation>
    <scope>NUCLEOTIDE SEQUENCE [LARGE SCALE GENOMIC DNA]</scope>
    <source>
        <strain evidence="3">cv. Svevo</strain>
    </source>
</reference>
<dbReference type="AlphaFoldDB" id="A0A9R1NKG0"/>
<dbReference type="Pfam" id="PF24758">
    <property type="entry name" value="LRR_At5g56370"/>
    <property type="match status" value="1"/>
</dbReference>
<dbReference type="Gene3D" id="3.80.10.10">
    <property type="entry name" value="Ribonuclease Inhibitor"/>
    <property type="match status" value="2"/>
</dbReference>
<name>A0A9R1NKG0_TRITD</name>
<protein>
    <recommendedName>
        <fullName evidence="1">F-box/LRR-repeat protein 15/At3g58940/PEG3-like LRR domain-containing protein</fullName>
    </recommendedName>
</protein>
<dbReference type="Proteomes" id="UP000324705">
    <property type="component" value="Chromosome 2A"/>
</dbReference>